<comment type="subcellular location">
    <subcellularLocation>
        <location evidence="1">Periplasm</location>
    </subcellularLocation>
</comment>
<dbReference type="SUPFAM" id="SSF53850">
    <property type="entry name" value="Periplasmic binding protein-like II"/>
    <property type="match status" value="1"/>
</dbReference>
<dbReference type="PATRIC" id="fig|1276920.7.peg.3847"/>
<dbReference type="Pfam" id="PF09084">
    <property type="entry name" value="NMT1"/>
    <property type="match status" value="1"/>
</dbReference>
<accession>M7MNW1</accession>
<dbReference type="AlphaFoldDB" id="M7MNW1"/>
<dbReference type="STRING" id="1276920.ADIAG_03848"/>
<keyword evidence="3 4" id="KW-0732">Signal</keyword>
<dbReference type="eggNOG" id="COG0715">
    <property type="taxonomic scope" value="Bacteria"/>
</dbReference>
<comment type="similarity">
    <text evidence="2">Belongs to the bacterial solute-binding protein SsuA/TauA family.</text>
</comment>
<dbReference type="PROSITE" id="PS51257">
    <property type="entry name" value="PROKAR_LIPOPROTEIN"/>
    <property type="match status" value="1"/>
</dbReference>
<comment type="caution">
    <text evidence="6">The sequence shown here is derived from an EMBL/GenBank/DDBJ whole genome shotgun (WGS) entry which is preliminary data.</text>
</comment>
<feature type="domain" description="SsuA/THI5-like" evidence="5">
    <location>
        <begin position="45"/>
        <end position="262"/>
    </location>
</feature>
<keyword evidence="7" id="KW-1185">Reference proteome</keyword>
<dbReference type="Proteomes" id="UP000012015">
    <property type="component" value="Unassembled WGS sequence"/>
</dbReference>
<evidence type="ECO:0000256" key="4">
    <source>
        <dbReference type="SAM" id="SignalP"/>
    </source>
</evidence>
<feature type="chain" id="PRO_5038660103" evidence="4">
    <location>
        <begin position="21"/>
        <end position="319"/>
    </location>
</feature>
<dbReference type="PANTHER" id="PTHR30024:SF47">
    <property type="entry name" value="TAURINE-BINDING PERIPLASMIC PROTEIN"/>
    <property type="match status" value="1"/>
</dbReference>
<evidence type="ECO:0000256" key="3">
    <source>
        <dbReference type="ARBA" id="ARBA00022729"/>
    </source>
</evidence>
<dbReference type="GO" id="GO:0042597">
    <property type="term" value="C:periplasmic space"/>
    <property type="evidence" value="ECO:0007669"/>
    <property type="project" value="UniProtKB-SubCell"/>
</dbReference>
<dbReference type="PANTHER" id="PTHR30024">
    <property type="entry name" value="ALIPHATIC SULFONATES-BINDING PROTEIN-RELATED"/>
    <property type="match status" value="1"/>
</dbReference>
<evidence type="ECO:0000313" key="7">
    <source>
        <dbReference type="Proteomes" id="UP000012015"/>
    </source>
</evidence>
<evidence type="ECO:0000256" key="2">
    <source>
        <dbReference type="ARBA" id="ARBA00010742"/>
    </source>
</evidence>
<organism evidence="6 7">
    <name type="scientific">Paeniglutamicibacter gangotriensis Lz1y</name>
    <dbReference type="NCBI Taxonomy" id="1276920"/>
    <lineage>
        <taxon>Bacteria</taxon>
        <taxon>Bacillati</taxon>
        <taxon>Actinomycetota</taxon>
        <taxon>Actinomycetes</taxon>
        <taxon>Micrococcales</taxon>
        <taxon>Micrococcaceae</taxon>
        <taxon>Paeniglutamicibacter</taxon>
    </lineage>
</organism>
<evidence type="ECO:0000313" key="6">
    <source>
        <dbReference type="EMBL" id="EMQ96711.1"/>
    </source>
</evidence>
<evidence type="ECO:0000256" key="1">
    <source>
        <dbReference type="ARBA" id="ARBA00004418"/>
    </source>
</evidence>
<protein>
    <submittedName>
        <fullName evidence="6">Nitrate/sulfonate/bicarbonate ABC transporter substrate-binding protein</fullName>
    </submittedName>
</protein>
<evidence type="ECO:0000259" key="5">
    <source>
        <dbReference type="Pfam" id="PF09084"/>
    </source>
</evidence>
<sequence>MKKLAVAILAATLLSLTACGGTSPAAKTAGEGGLTPIKVGVITITDAAAAYVGVDQGFFEEEGLKAELVPAQGGAAIVPLVVSGGADFGFSNVTSLIIGRSKGLPLQIVSAGNATTGIEGKDFADVLVKDDSGIEDAGDLVHKKIAVNTLNNISDTTVRAAIEAAGADGSNVTFVEMPFPDMRAALAKGNVDAVATVEPFRSMILEDKTHSAVSNYAAPLTDLMVTAYFTSEQMAAQKPEVVEAFKRAMSKSLKYSDEHPDAVRKILPEFTAMDDDLVNRIVLPRFPSQVNRDSVNEVAELALKNGLIDKLPDMEKFVP</sequence>
<dbReference type="InterPro" id="IPR015168">
    <property type="entry name" value="SsuA/THI5"/>
</dbReference>
<dbReference type="EMBL" id="AOCK01000014">
    <property type="protein sequence ID" value="EMQ96711.1"/>
    <property type="molecule type" value="Genomic_DNA"/>
</dbReference>
<reference evidence="6 7" key="1">
    <citation type="journal article" date="2013" name="Genome Announc.">
        <title>Draft Genome Sequence of Arthrobacter gangotriensis Strain Lz1yT, Isolated from a Penguin Rookery Soil Sample Collected in Antarctica, near the Indian Station Dakshin Gangotri.</title>
        <authorList>
            <person name="Shivaji S."/>
            <person name="Ara S."/>
            <person name="Bandi S."/>
            <person name="Singh A."/>
            <person name="Kumar Pinnaka A."/>
        </authorList>
    </citation>
    <scope>NUCLEOTIDE SEQUENCE [LARGE SCALE GENOMIC DNA]</scope>
    <source>
        <strain evidence="6 7">Lz1y</strain>
    </source>
</reference>
<dbReference type="Gene3D" id="3.40.190.10">
    <property type="entry name" value="Periplasmic binding protein-like II"/>
    <property type="match status" value="2"/>
</dbReference>
<dbReference type="RefSeq" id="WP_007272996.1">
    <property type="nucleotide sequence ID" value="NZ_AOCK01000014.1"/>
</dbReference>
<feature type="signal peptide" evidence="4">
    <location>
        <begin position="1"/>
        <end position="20"/>
    </location>
</feature>
<name>M7MNW1_9MICC</name>
<gene>
    <name evidence="6" type="primary">ssuA_3</name>
    <name evidence="6" type="ORF">ADIAG_03848</name>
</gene>
<proteinExistence type="inferred from homology"/>